<dbReference type="EMBL" id="CAJVCH010556734">
    <property type="protein sequence ID" value="CAG7830607.1"/>
    <property type="molecule type" value="Genomic_DNA"/>
</dbReference>
<accession>A0A8J2PW59</accession>
<feature type="region of interest" description="Disordered" evidence="1">
    <location>
        <begin position="1"/>
        <end position="27"/>
    </location>
</feature>
<evidence type="ECO:0000313" key="3">
    <source>
        <dbReference type="Proteomes" id="UP000708208"/>
    </source>
</evidence>
<organism evidence="2 3">
    <name type="scientific">Allacma fusca</name>
    <dbReference type="NCBI Taxonomy" id="39272"/>
    <lineage>
        <taxon>Eukaryota</taxon>
        <taxon>Metazoa</taxon>
        <taxon>Ecdysozoa</taxon>
        <taxon>Arthropoda</taxon>
        <taxon>Hexapoda</taxon>
        <taxon>Collembola</taxon>
        <taxon>Symphypleona</taxon>
        <taxon>Sminthuridae</taxon>
        <taxon>Allacma</taxon>
    </lineage>
</organism>
<feature type="non-terminal residue" evidence="2">
    <location>
        <position position="1"/>
    </location>
</feature>
<dbReference type="AlphaFoldDB" id="A0A8J2PW59"/>
<evidence type="ECO:0000313" key="2">
    <source>
        <dbReference type="EMBL" id="CAG7830607.1"/>
    </source>
</evidence>
<comment type="caution">
    <text evidence="2">The sequence shown here is derived from an EMBL/GenBank/DDBJ whole genome shotgun (WGS) entry which is preliminary data.</text>
</comment>
<gene>
    <name evidence="2" type="ORF">AFUS01_LOCUS40400</name>
</gene>
<protein>
    <submittedName>
        <fullName evidence="2">Uncharacterized protein</fullName>
    </submittedName>
</protein>
<name>A0A8J2PW59_9HEXA</name>
<evidence type="ECO:0000256" key="1">
    <source>
        <dbReference type="SAM" id="MobiDB-lite"/>
    </source>
</evidence>
<sequence length="75" mass="8508">MLTSTGPTSFGFAKDNSTNLRPSCDKHPKKTHQISICKTSINQNMATHLRSKQYAVDYTGNWSQGCCENWLNYHI</sequence>
<keyword evidence="3" id="KW-1185">Reference proteome</keyword>
<proteinExistence type="predicted"/>
<reference evidence="2" key="1">
    <citation type="submission" date="2021-06" db="EMBL/GenBank/DDBJ databases">
        <authorList>
            <person name="Hodson N. C."/>
            <person name="Mongue J. A."/>
            <person name="Jaron S. K."/>
        </authorList>
    </citation>
    <scope>NUCLEOTIDE SEQUENCE</scope>
</reference>
<dbReference type="Proteomes" id="UP000708208">
    <property type="component" value="Unassembled WGS sequence"/>
</dbReference>